<dbReference type="Proteomes" id="UP001165160">
    <property type="component" value="Unassembled WGS sequence"/>
</dbReference>
<keyword evidence="2" id="KW-1185">Reference proteome</keyword>
<evidence type="ECO:0000313" key="1">
    <source>
        <dbReference type="EMBL" id="GMI14318.1"/>
    </source>
</evidence>
<dbReference type="SUPFAM" id="SSF54593">
    <property type="entry name" value="Glyoxalase/Bleomycin resistance protein/Dihydroxybiphenyl dioxygenase"/>
    <property type="match status" value="1"/>
</dbReference>
<accession>A0A9W7FLR6</accession>
<name>A0A9W7FLR6_9STRA</name>
<dbReference type="PANTHER" id="PTHR40280">
    <property type="entry name" value="BLR6907 PROTEIN"/>
    <property type="match status" value="1"/>
</dbReference>
<dbReference type="InterPro" id="IPR029068">
    <property type="entry name" value="Glyas_Bleomycin-R_OHBP_Dase"/>
</dbReference>
<dbReference type="PANTHER" id="PTHR40280:SF1">
    <property type="entry name" value="VOC DOMAIN-CONTAINING PROTEIN"/>
    <property type="match status" value="1"/>
</dbReference>
<protein>
    <recommendedName>
        <fullName evidence="3">VOC domain-containing protein</fullName>
    </recommendedName>
</protein>
<organism evidence="1 2">
    <name type="scientific">Triparma verrucosa</name>
    <dbReference type="NCBI Taxonomy" id="1606542"/>
    <lineage>
        <taxon>Eukaryota</taxon>
        <taxon>Sar</taxon>
        <taxon>Stramenopiles</taxon>
        <taxon>Ochrophyta</taxon>
        <taxon>Bolidophyceae</taxon>
        <taxon>Parmales</taxon>
        <taxon>Triparmaceae</taxon>
        <taxon>Triparma</taxon>
    </lineage>
</organism>
<evidence type="ECO:0008006" key="3">
    <source>
        <dbReference type="Google" id="ProtNLM"/>
    </source>
</evidence>
<dbReference type="EMBL" id="BRXX01000497">
    <property type="protein sequence ID" value="GMI14318.1"/>
    <property type="molecule type" value="Genomic_DNA"/>
</dbReference>
<evidence type="ECO:0000313" key="2">
    <source>
        <dbReference type="Proteomes" id="UP001165160"/>
    </source>
</evidence>
<sequence length="303" mass="33808">MRISHRVFHNSLSSISASTSLSASNIIVLDHLNINHAQNTHCSLLNFYVSTLGMTLDSRKIDNVSKKYGTVWVNGGASQFHLSEGKPHPQVIDGRVVLNVKSEEALRTIQKNANVSSSTTTLHCPYGNTFKLEVSPPDPRGVQSGSSPSPTINGIKAIELNVKSEDDLKGIKRFYEKTFRTESQITPNENGENILKVPFGPHQSLNFKVGPITSNSDYVDGTGPHISLYVNDLEDVWKRASHLNYINPRFKRQAHSLADAKEQCMFRVLNIVDPKTSRHIMRLEHEIRSPTKADGSPYKSYPF</sequence>
<proteinExistence type="predicted"/>
<reference evidence="2" key="1">
    <citation type="journal article" date="2023" name="Commun. Biol.">
        <title>Genome analysis of Parmales, the sister group of diatoms, reveals the evolutionary specialization of diatoms from phago-mixotrophs to photoautotrophs.</title>
        <authorList>
            <person name="Ban H."/>
            <person name="Sato S."/>
            <person name="Yoshikawa S."/>
            <person name="Yamada K."/>
            <person name="Nakamura Y."/>
            <person name="Ichinomiya M."/>
            <person name="Sato N."/>
            <person name="Blanc-Mathieu R."/>
            <person name="Endo H."/>
            <person name="Kuwata A."/>
            <person name="Ogata H."/>
        </authorList>
    </citation>
    <scope>NUCLEOTIDE SEQUENCE [LARGE SCALE GENOMIC DNA]</scope>
    <source>
        <strain evidence="2">NIES 3699</strain>
    </source>
</reference>
<comment type="caution">
    <text evidence="1">The sequence shown here is derived from an EMBL/GenBank/DDBJ whole genome shotgun (WGS) entry which is preliminary data.</text>
</comment>
<gene>
    <name evidence="1" type="ORF">TrVE_jg2176</name>
</gene>
<dbReference type="AlphaFoldDB" id="A0A9W7FLR6"/>